<dbReference type="InterPro" id="IPR036249">
    <property type="entry name" value="Thioredoxin-like_sf"/>
</dbReference>
<sequence length="288" mass="31480">MNLLKIAVYAVLAGLLVFVAVSYTRNTHKNEVNNPFEGTPTSSGDILSEEQIRDIVEDVIRKNPRLIINSIESYNRSNEQVILEQRTKLISKVADQIASDPMAPSVGSGDKVIIEFVDYSCIFCKSMLKTKLEALSKIGGLKIIFKDVSLLNEWSATAAKSAVAVSIIDSSKYFQFHSKLLQLDDTSSIDDINKIALSLGIDLVNLRATMDGAAVEDALQYNLDIAAKLGVNGTPAYIINGNLILGAIDVSEIKEALGMQDESLKDESLNTQGNQVETLPEDIKQETR</sequence>
<evidence type="ECO:0000259" key="3">
    <source>
        <dbReference type="Pfam" id="PF01323"/>
    </source>
</evidence>
<evidence type="ECO:0000313" key="4">
    <source>
        <dbReference type="EMBL" id="MDZ5761941.1"/>
    </source>
</evidence>
<accession>A0ABU5L738</accession>
<dbReference type="RefSeq" id="WP_322497439.1">
    <property type="nucleotide sequence ID" value="NZ_JARGYT010000011.1"/>
</dbReference>
<dbReference type="EMBL" id="JARGYT010000011">
    <property type="protein sequence ID" value="MDZ5761941.1"/>
    <property type="molecule type" value="Genomic_DNA"/>
</dbReference>
<feature type="transmembrane region" description="Helical" evidence="2">
    <location>
        <begin position="6"/>
        <end position="24"/>
    </location>
</feature>
<gene>
    <name evidence="4" type="ORF">Cyrtocomes_00305</name>
</gene>
<dbReference type="Proteomes" id="UP001293791">
    <property type="component" value="Unassembled WGS sequence"/>
</dbReference>
<dbReference type="InterPro" id="IPR001853">
    <property type="entry name" value="DSBA-like_thioredoxin_dom"/>
</dbReference>
<feature type="region of interest" description="Disordered" evidence="1">
    <location>
        <begin position="264"/>
        <end position="288"/>
    </location>
</feature>
<comment type="caution">
    <text evidence="4">The sequence shown here is derived from an EMBL/GenBank/DDBJ whole genome shotgun (WGS) entry which is preliminary data.</text>
</comment>
<proteinExistence type="predicted"/>
<reference evidence="4 5" key="1">
    <citation type="submission" date="2023-02" db="EMBL/GenBank/DDBJ databases">
        <title>Host association and intracellularity evolved multiple times independently in the Rickettsiales.</title>
        <authorList>
            <person name="Castelli M."/>
            <person name="Nardi T."/>
            <person name="Gammuto L."/>
            <person name="Bellinzona G."/>
            <person name="Sabaneyeva E."/>
            <person name="Potekhin A."/>
            <person name="Serra V."/>
            <person name="Petroni G."/>
            <person name="Sassera D."/>
        </authorList>
    </citation>
    <scope>NUCLEOTIDE SEQUENCE [LARGE SCALE GENOMIC DNA]</scope>
    <source>
        <strain evidence="4 5">BOD18</strain>
    </source>
</reference>
<keyword evidence="2" id="KW-1133">Transmembrane helix</keyword>
<protein>
    <submittedName>
        <fullName evidence="4">DsbA family protein</fullName>
    </submittedName>
</protein>
<dbReference type="Gene3D" id="3.40.30.10">
    <property type="entry name" value="Glutaredoxin"/>
    <property type="match status" value="1"/>
</dbReference>
<name>A0ABU5L738_9RICK</name>
<feature type="domain" description="DSBA-like thioredoxin" evidence="3">
    <location>
        <begin position="113"/>
        <end position="257"/>
    </location>
</feature>
<keyword evidence="5" id="KW-1185">Reference proteome</keyword>
<evidence type="ECO:0000313" key="5">
    <source>
        <dbReference type="Proteomes" id="UP001293791"/>
    </source>
</evidence>
<keyword evidence="2" id="KW-0812">Transmembrane</keyword>
<dbReference type="SUPFAM" id="SSF52833">
    <property type="entry name" value="Thioredoxin-like"/>
    <property type="match status" value="1"/>
</dbReference>
<keyword evidence="2" id="KW-0472">Membrane</keyword>
<evidence type="ECO:0000256" key="2">
    <source>
        <dbReference type="SAM" id="Phobius"/>
    </source>
</evidence>
<organism evidence="4 5">
    <name type="scientific">Candidatus Cyrtobacter comes</name>
    <dbReference type="NCBI Taxonomy" id="675776"/>
    <lineage>
        <taxon>Bacteria</taxon>
        <taxon>Pseudomonadati</taxon>
        <taxon>Pseudomonadota</taxon>
        <taxon>Alphaproteobacteria</taxon>
        <taxon>Rickettsiales</taxon>
        <taxon>Candidatus Midichloriaceae</taxon>
        <taxon>Candidatus Cyrtobacter</taxon>
    </lineage>
</organism>
<evidence type="ECO:0000256" key="1">
    <source>
        <dbReference type="SAM" id="MobiDB-lite"/>
    </source>
</evidence>
<dbReference type="Pfam" id="PF01323">
    <property type="entry name" value="DSBA"/>
    <property type="match status" value="1"/>
</dbReference>